<name>A0A645E234_9ZZZZ</name>
<accession>A0A645E234</accession>
<proteinExistence type="predicted"/>
<reference evidence="2" key="1">
    <citation type="submission" date="2019-08" db="EMBL/GenBank/DDBJ databases">
        <authorList>
            <person name="Kucharzyk K."/>
            <person name="Murdoch R.W."/>
            <person name="Higgins S."/>
            <person name="Loffler F."/>
        </authorList>
    </citation>
    <scope>NUCLEOTIDE SEQUENCE</scope>
</reference>
<protein>
    <recommendedName>
        <fullName evidence="1">Endonuclease/exonuclease/phosphatase domain-containing protein</fullName>
    </recommendedName>
</protein>
<dbReference type="PANTHER" id="PTHR14859">
    <property type="entry name" value="CALCOFLUOR WHITE HYPERSENSITIVE PROTEIN PRECURSOR"/>
    <property type="match status" value="1"/>
</dbReference>
<dbReference type="InterPro" id="IPR005135">
    <property type="entry name" value="Endo/exonuclease/phosphatase"/>
</dbReference>
<dbReference type="InterPro" id="IPR036691">
    <property type="entry name" value="Endo/exonu/phosph_ase_sf"/>
</dbReference>
<dbReference type="AlphaFoldDB" id="A0A645E234"/>
<organism evidence="2">
    <name type="scientific">bioreactor metagenome</name>
    <dbReference type="NCBI Taxonomy" id="1076179"/>
    <lineage>
        <taxon>unclassified sequences</taxon>
        <taxon>metagenomes</taxon>
        <taxon>ecological metagenomes</taxon>
    </lineage>
</organism>
<evidence type="ECO:0000259" key="1">
    <source>
        <dbReference type="Pfam" id="PF03372"/>
    </source>
</evidence>
<dbReference type="EMBL" id="VSSQ01042058">
    <property type="protein sequence ID" value="MPM95585.1"/>
    <property type="molecule type" value="Genomic_DNA"/>
</dbReference>
<dbReference type="Gene3D" id="3.60.10.10">
    <property type="entry name" value="Endonuclease/exonuclease/phosphatase"/>
    <property type="match status" value="1"/>
</dbReference>
<comment type="caution">
    <text evidence="2">The sequence shown here is derived from an EMBL/GenBank/DDBJ whole genome shotgun (WGS) entry which is preliminary data.</text>
</comment>
<dbReference type="PANTHER" id="PTHR14859:SF15">
    <property type="entry name" value="ENDONUCLEASE_EXONUCLEASE_PHOSPHATASE DOMAIN-CONTAINING PROTEIN"/>
    <property type="match status" value="1"/>
</dbReference>
<feature type="domain" description="Endonuclease/exonuclease/phosphatase" evidence="1">
    <location>
        <begin position="47"/>
        <end position="246"/>
    </location>
</feature>
<dbReference type="Pfam" id="PF03372">
    <property type="entry name" value="Exo_endo_phos"/>
    <property type="match status" value="1"/>
</dbReference>
<dbReference type="SUPFAM" id="SSF56219">
    <property type="entry name" value="DNase I-like"/>
    <property type="match status" value="1"/>
</dbReference>
<dbReference type="InterPro" id="IPR051916">
    <property type="entry name" value="GPI-anchor_lipid_remodeler"/>
</dbReference>
<dbReference type="GO" id="GO:0006506">
    <property type="term" value="P:GPI anchor biosynthetic process"/>
    <property type="evidence" value="ECO:0007669"/>
    <property type="project" value="TreeGrafter"/>
</dbReference>
<dbReference type="GO" id="GO:0003824">
    <property type="term" value="F:catalytic activity"/>
    <property type="evidence" value="ECO:0007669"/>
    <property type="project" value="InterPro"/>
</dbReference>
<evidence type="ECO:0000313" key="2">
    <source>
        <dbReference type="EMBL" id="MPM95585.1"/>
    </source>
</evidence>
<sequence>MIKPKYIILNIFLFLATVLNAQSVTLKVMSMNMKEGGKLAGFDAEAYCACIREYNPDVVVFQEMDNFTTRNGNKDLLSEMAVKLGMFPYYGKAFTYASGDFGNAVLSKYPFYNAKNITSNPTGATEARACAWIDIILPSKRKVRVAVTHLDVASDEQIRITMLATINNSLLTNNNLPTLLIGDFNATPDSDTMNYAKIKWQDIGAGTGNTISSTNPTKRIDYVMGYPKSWVKKSYQIVSYPALSDHCFVVAEVEHP</sequence>
<gene>
    <name evidence="2" type="ORF">SDC9_142740</name>
</gene>
<dbReference type="GO" id="GO:0016020">
    <property type="term" value="C:membrane"/>
    <property type="evidence" value="ECO:0007669"/>
    <property type="project" value="GOC"/>
</dbReference>